<feature type="domain" description="Glycosyl hydrolase family 13 catalytic" evidence="1">
    <location>
        <begin position="6"/>
        <end position="437"/>
    </location>
</feature>
<organism evidence="2">
    <name type="scientific">Citrobacter rodentium</name>
    <dbReference type="NCBI Taxonomy" id="67825"/>
    <lineage>
        <taxon>Bacteria</taxon>
        <taxon>Pseudomonadati</taxon>
        <taxon>Pseudomonadota</taxon>
        <taxon>Gammaproteobacteria</taxon>
        <taxon>Enterobacterales</taxon>
        <taxon>Enterobacteriaceae</taxon>
        <taxon>Citrobacter</taxon>
    </lineage>
</organism>
<dbReference type="GO" id="GO:0005992">
    <property type="term" value="P:trehalose biosynthetic process"/>
    <property type="evidence" value="ECO:0007669"/>
    <property type="project" value="TreeGrafter"/>
</dbReference>
<dbReference type="OMA" id="WTVVEKI"/>
<dbReference type="Pfam" id="PF00128">
    <property type="entry name" value="Alpha-amylase"/>
    <property type="match status" value="1"/>
</dbReference>
<dbReference type="Gene3D" id="3.30.1590.10">
    <property type="entry name" value="Maltooligosyl trehalose synthase, domain 2"/>
    <property type="match status" value="1"/>
</dbReference>
<dbReference type="InterPro" id="IPR013797">
    <property type="entry name" value="Maltooligo_trehalose_synth_4"/>
</dbReference>
<dbReference type="PANTHER" id="PTHR10357">
    <property type="entry name" value="ALPHA-AMYLASE FAMILY MEMBER"/>
    <property type="match status" value="1"/>
</dbReference>
<dbReference type="Gene3D" id="3.20.20.80">
    <property type="entry name" value="Glycosidases"/>
    <property type="match status" value="1"/>
</dbReference>
<reference evidence="2" key="1">
    <citation type="submission" date="2019-03" db="EMBL/GenBank/DDBJ databases">
        <title>Complete genome sequence of enteropathogenic Citrobacter rodentium strain DBS100.</title>
        <authorList>
            <person name="Popov G."/>
            <person name="Fiebig A."/>
            <person name="Shideler S."/>
            <person name="Coombes B."/>
            <person name="Savchenko A."/>
        </authorList>
    </citation>
    <scope>NUCLEOTIDE SEQUENCE</scope>
    <source>
        <strain evidence="2">DBS100</strain>
    </source>
</reference>
<dbReference type="SUPFAM" id="SSF51445">
    <property type="entry name" value="(Trans)glycosidases"/>
    <property type="match status" value="1"/>
</dbReference>
<dbReference type="GO" id="GO:0047470">
    <property type="term" value="F:(1,4)-alpha-D-glucan 1-alpha-D-glucosylmutase activity"/>
    <property type="evidence" value="ECO:0007669"/>
    <property type="project" value="TreeGrafter"/>
</dbReference>
<dbReference type="CDD" id="cd11336">
    <property type="entry name" value="AmyAc_MTSase"/>
    <property type="match status" value="1"/>
</dbReference>
<dbReference type="AlphaFoldDB" id="A0A482PKC0"/>
<protein>
    <submittedName>
        <fullName evidence="2">Malto-oligosyltrehalose synthase</fullName>
    </submittedName>
</protein>
<name>A0A482PKC0_CITRO</name>
<dbReference type="GO" id="GO:0030980">
    <property type="term" value="P:alpha-glucan catabolic process"/>
    <property type="evidence" value="ECO:0007669"/>
    <property type="project" value="TreeGrafter"/>
</dbReference>
<dbReference type="InterPro" id="IPR012767">
    <property type="entry name" value="Trehalose_TreY"/>
</dbReference>
<evidence type="ECO:0000259" key="1">
    <source>
        <dbReference type="SMART" id="SM00642"/>
    </source>
</evidence>
<dbReference type="Gene3D" id="1.10.10.470">
    <property type="entry name" value="Maltooligosyl trehalose synthase, domain 4"/>
    <property type="match status" value="1"/>
</dbReference>
<dbReference type="PANTHER" id="PTHR10357:SF216">
    <property type="entry name" value="MALTOOLIGOSYL TREHALOSE SYNTHASE-RELATED"/>
    <property type="match status" value="1"/>
</dbReference>
<dbReference type="InterPro" id="IPR006047">
    <property type="entry name" value="GH13_cat_dom"/>
</dbReference>
<dbReference type="Gene3D" id="1.10.150.200">
    <property type="entry name" value="Maltooligosyl trehalose synthase, domain 3"/>
    <property type="match status" value="1"/>
</dbReference>
<dbReference type="EMBL" id="CP038008">
    <property type="protein sequence ID" value="QBY28134.1"/>
    <property type="molecule type" value="Genomic_DNA"/>
</dbReference>
<dbReference type="NCBIfam" id="TIGR02401">
    <property type="entry name" value="trehalose_TreY"/>
    <property type="match status" value="1"/>
</dbReference>
<dbReference type="RefSeq" id="WP_012905804.1">
    <property type="nucleotide sequence ID" value="NZ_CAJTBI010000001.1"/>
</dbReference>
<accession>A0A482PKC0</accession>
<dbReference type="InterPro" id="IPR017853">
    <property type="entry name" value="GH"/>
</dbReference>
<sequence length="857" mass="97004">MTVPLSTYRIQFRNGMTFDKATQLVPYLRQLGITHLYASPIFTATTGSTHGYDITDCNEIDPAIGGRQGFDRMVAAIHAAGMGLILDVVPNHMASSLENRWWRDVIEHGEKSAYARHFDIDWSQRLTLPFLGDTFEKVLEQGEIAVRPDPETGKPTLAYFDNFYPLDPECWQDRQAEVLTITDKQAIARLHDQQPWRLTSWREAAENLSYRRFFEVTGLVGVRVEDDAVFDDTHRLILELVQCGAVDGLRVDHIDGLADPLAYLRRLRRKAGENCYITVEKILARGENLPAEWPISGTTGYEFIAALAEVLVDDRALADLRQVWQQAVGQQVDMRAELRKARVLMVERNFAGEFSRLLKLAMRLAHDQEVSLTEAQLREALREVLIAFPVYRTYGDAQGFTTADRELLRRVTARLSASEYAPDGEALEFITRLLTGADAGCLSETATAFRTRFQQLTGPLMAKSVEDTLFFRQNMDLALNEVGAEPVQRTFSLTRFHQEMLERRRLQPDALSSTSTHDTKRGEDARARLYTLTEAPHCWAEHVARWRQMNQTHVKFLNDGTAPKSADTWMLYQALAGVWPTGFTPDDAEGLNALESRFLEFVEKALREAKLRTDWVDTNEAYETAVLDYARHMLSPDNTLFLKDFHAALQPFIRAGLVNSLTQTLIKLTAPGVPDIYQGSEALNFSLVDPDNRRLPDFSQLARQLEQADSQVFSEERCWLSGQVNQYVTATLLRLRQQLPALFRKGDYLPLEATGENAENVIAFARTDDENALLVVAPRWLFSRLKASLCATDMAIRAQTQIILPARLADRQYQDVFNQQTVTVGSTLYLDRLPGHPLIGVLREVSSEHSDASRENA</sequence>
<dbReference type="SMART" id="SM00642">
    <property type="entry name" value="Aamy"/>
    <property type="match status" value="1"/>
</dbReference>
<gene>
    <name evidence="2" type="primary">treY</name>
    <name evidence="2" type="ORF">E2R62_04240</name>
</gene>
<proteinExistence type="predicted"/>
<evidence type="ECO:0000313" key="2">
    <source>
        <dbReference type="EMBL" id="QBY28134.1"/>
    </source>
</evidence>